<evidence type="ECO:0000313" key="2">
    <source>
        <dbReference type="Proteomes" id="UP000007883"/>
    </source>
</evidence>
<dbReference type="HOGENOM" id="CLU_1795051_0_0_4"/>
<sequence>MIHELVKTPDMSTLSEERRYELTHCRLCEAPAIHMRRLYPDAKELPEGELGYPAVIIENQTNRSTPSTIETTPRESHLTIEVTVIANLFDEIEQARANDDTGRQYVITPETPGVDVRSLREGQRLRCTILNTRLPKIIRATVIE</sequence>
<keyword evidence="2" id="KW-1185">Reference proteome</keyword>
<dbReference type="KEGG" id="rge:RGE_17780"/>
<dbReference type="EMBL" id="AP012320">
    <property type="protein sequence ID" value="BAL95119.1"/>
    <property type="molecule type" value="Genomic_DNA"/>
</dbReference>
<dbReference type="AlphaFoldDB" id="I0HQ32"/>
<gene>
    <name evidence="1" type="ordered locus">RGE_17780</name>
</gene>
<name>I0HQ32_RUBGI</name>
<reference evidence="1 2" key="1">
    <citation type="journal article" date="2012" name="J. Bacteriol.">
        <title>Complete genome sequence of phototrophic betaproteobacterium Rubrivivax gelatinosus IL144.</title>
        <authorList>
            <person name="Nagashima S."/>
            <person name="Kamimura A."/>
            <person name="Shimizu T."/>
            <person name="Nakamura-isaki S."/>
            <person name="Aono E."/>
            <person name="Sakamoto K."/>
            <person name="Ichikawa N."/>
            <person name="Nakazawa H."/>
            <person name="Sekine M."/>
            <person name="Yamazaki S."/>
            <person name="Fujita N."/>
            <person name="Shimada K."/>
            <person name="Hanada S."/>
            <person name="Nagashima K.V.P."/>
        </authorList>
    </citation>
    <scope>NUCLEOTIDE SEQUENCE [LARGE SCALE GENOMIC DNA]</scope>
    <source>
        <strain evidence="2">NBRC 100245 / IL144</strain>
    </source>
</reference>
<evidence type="ECO:0000313" key="1">
    <source>
        <dbReference type="EMBL" id="BAL95119.1"/>
    </source>
</evidence>
<dbReference type="Proteomes" id="UP000007883">
    <property type="component" value="Chromosome"/>
</dbReference>
<protein>
    <submittedName>
        <fullName evidence="1">Uncharacterized protein</fullName>
    </submittedName>
</protein>
<organism evidence="1 2">
    <name type="scientific">Rubrivivax gelatinosus (strain NBRC 100245 / IL144)</name>
    <dbReference type="NCBI Taxonomy" id="983917"/>
    <lineage>
        <taxon>Bacteria</taxon>
        <taxon>Pseudomonadati</taxon>
        <taxon>Pseudomonadota</taxon>
        <taxon>Betaproteobacteria</taxon>
        <taxon>Burkholderiales</taxon>
        <taxon>Sphaerotilaceae</taxon>
        <taxon>Rubrivivax</taxon>
    </lineage>
</organism>
<accession>I0HQ32</accession>
<proteinExistence type="predicted"/>